<feature type="signal peptide" evidence="2">
    <location>
        <begin position="1"/>
        <end position="19"/>
    </location>
</feature>
<evidence type="ECO:0000256" key="1">
    <source>
        <dbReference type="SAM" id="Phobius"/>
    </source>
</evidence>
<dbReference type="OrthoDB" id="7959409at2759"/>
<keyword evidence="1" id="KW-0472">Membrane</keyword>
<feature type="transmembrane region" description="Helical" evidence="1">
    <location>
        <begin position="64"/>
        <end position="87"/>
    </location>
</feature>
<dbReference type="Proteomes" id="UP000037069">
    <property type="component" value="Unassembled WGS sequence"/>
</dbReference>
<evidence type="ECO:0000313" key="3">
    <source>
        <dbReference type="EMBL" id="KNC30531.1"/>
    </source>
</evidence>
<keyword evidence="1" id="KW-1133">Transmembrane helix</keyword>
<protein>
    <submittedName>
        <fullName evidence="3">Uncharacterized protein</fullName>
    </submittedName>
</protein>
<name>A0A0L0CE61_LUCCU</name>
<keyword evidence="2" id="KW-0732">Signal</keyword>
<accession>A0A0L0CE61</accession>
<reference evidence="3 4" key="1">
    <citation type="journal article" date="2015" name="Nat. Commun.">
        <title>Lucilia cuprina genome unlocks parasitic fly biology to underpin future interventions.</title>
        <authorList>
            <person name="Anstead C.A."/>
            <person name="Korhonen P.K."/>
            <person name="Young N.D."/>
            <person name="Hall R.S."/>
            <person name="Jex A.R."/>
            <person name="Murali S.C."/>
            <person name="Hughes D.S."/>
            <person name="Lee S.F."/>
            <person name="Perry T."/>
            <person name="Stroehlein A.J."/>
            <person name="Ansell B.R."/>
            <person name="Breugelmans B."/>
            <person name="Hofmann A."/>
            <person name="Qu J."/>
            <person name="Dugan S."/>
            <person name="Lee S.L."/>
            <person name="Chao H."/>
            <person name="Dinh H."/>
            <person name="Han Y."/>
            <person name="Doddapaneni H.V."/>
            <person name="Worley K.C."/>
            <person name="Muzny D.M."/>
            <person name="Ioannidis P."/>
            <person name="Waterhouse R.M."/>
            <person name="Zdobnov E.M."/>
            <person name="James P.J."/>
            <person name="Bagnall N.H."/>
            <person name="Kotze A.C."/>
            <person name="Gibbs R.A."/>
            <person name="Richards S."/>
            <person name="Batterham P."/>
            <person name="Gasser R.B."/>
        </authorList>
    </citation>
    <scope>NUCLEOTIDE SEQUENCE [LARGE SCALE GENOMIC DNA]</scope>
    <source>
        <strain evidence="3 4">LS</strain>
        <tissue evidence="3">Full body</tissue>
    </source>
</reference>
<gene>
    <name evidence="3" type="ORF">FF38_02284</name>
</gene>
<keyword evidence="1" id="KW-0812">Transmembrane</keyword>
<dbReference type="AlphaFoldDB" id="A0A0L0CE61"/>
<feature type="chain" id="PRO_5005536158" evidence="2">
    <location>
        <begin position="20"/>
        <end position="123"/>
    </location>
</feature>
<keyword evidence="4" id="KW-1185">Reference proteome</keyword>
<proteinExistence type="predicted"/>
<organism evidence="3 4">
    <name type="scientific">Lucilia cuprina</name>
    <name type="common">Green bottle fly</name>
    <name type="synonym">Australian sheep blowfly</name>
    <dbReference type="NCBI Taxonomy" id="7375"/>
    <lineage>
        <taxon>Eukaryota</taxon>
        <taxon>Metazoa</taxon>
        <taxon>Ecdysozoa</taxon>
        <taxon>Arthropoda</taxon>
        <taxon>Hexapoda</taxon>
        <taxon>Insecta</taxon>
        <taxon>Pterygota</taxon>
        <taxon>Neoptera</taxon>
        <taxon>Endopterygota</taxon>
        <taxon>Diptera</taxon>
        <taxon>Brachycera</taxon>
        <taxon>Muscomorpha</taxon>
        <taxon>Oestroidea</taxon>
        <taxon>Calliphoridae</taxon>
        <taxon>Luciliinae</taxon>
        <taxon>Lucilia</taxon>
    </lineage>
</organism>
<dbReference type="EMBL" id="JRES01000505">
    <property type="protein sequence ID" value="KNC30531.1"/>
    <property type="molecule type" value="Genomic_DNA"/>
</dbReference>
<evidence type="ECO:0000313" key="4">
    <source>
        <dbReference type="Proteomes" id="UP000037069"/>
    </source>
</evidence>
<sequence>MKSLVICLLLSICVICVYGSIVKNNFTQSSTDFESSSVQEVESRRRKTGYYFIHPYHGWHALSWIYWIKVKLIVVAFFVGTAFIWAIQYLGKYYRDCPSGGHIHYGSLENDDPAIIKFLQNLN</sequence>
<evidence type="ECO:0000256" key="2">
    <source>
        <dbReference type="SAM" id="SignalP"/>
    </source>
</evidence>
<comment type="caution">
    <text evidence="3">The sequence shown here is derived from an EMBL/GenBank/DDBJ whole genome shotgun (WGS) entry which is preliminary data.</text>
</comment>